<dbReference type="Pfam" id="PF01425">
    <property type="entry name" value="Amidase"/>
    <property type="match status" value="1"/>
</dbReference>
<evidence type="ECO:0000313" key="4">
    <source>
        <dbReference type="EMBL" id="GEK97389.1"/>
    </source>
</evidence>
<keyword evidence="5" id="KW-1185">Reference proteome</keyword>
<sequence length="477" mass="50479">MTELCELSAVELLSLYAARKLSPVEVLRDVITRSEAVQPVLNAFCGLDPEGALASAIVAERNWGAGLPTRPLEGVPVSVKDTAMVKGWRFARGSRLAEHNPPATQDSPSVARLREAGAVLFASTTTCEGGWKAVTDSPLTGITRNPHNTDHTPGGSSGGAAASVSAGCGPLALGSDGGGSIRVPASFSGVFGLKATFGRVPMYPIGPHYSDMAHFGPITRTVADASLMFSVIEGRHPMDPFTTDPLPASNFPVRPMSLAGVRIGVTEDFGFMKVDPEVAAIYRAAIARIEAAGAILVPLAPMVDWRPTYRTLWQVGAWQSQRRLNAAELDLLDPEFREWGERGAHISTGDYVDAMMARLAYRQQCALQHGLVDFVISPAVSILPLKAGLTVPDDSWPDWLEWAGFSLLYNMTGQPASSLPAGYSACGLPVGIQIGGRINDDIGVLSLSMTLEGLLAEANPAPSVVFGKAMKKGCPSM</sequence>
<feature type="domain" description="Amidase" evidence="3">
    <location>
        <begin position="25"/>
        <end position="443"/>
    </location>
</feature>
<dbReference type="Proteomes" id="UP000321079">
    <property type="component" value="Unassembled WGS sequence"/>
</dbReference>
<protein>
    <submittedName>
        <fullName evidence="4">Amidase</fullName>
    </submittedName>
</protein>
<comment type="similarity">
    <text evidence="1">Belongs to the amidase family.</text>
</comment>
<evidence type="ECO:0000313" key="5">
    <source>
        <dbReference type="Proteomes" id="UP000321079"/>
    </source>
</evidence>
<proteinExistence type="inferred from homology"/>
<name>A0A511BAG4_9PROT</name>
<evidence type="ECO:0000259" key="3">
    <source>
        <dbReference type="Pfam" id="PF01425"/>
    </source>
</evidence>
<accession>A0A511BAG4</accession>
<dbReference type="GO" id="GO:0003824">
    <property type="term" value="F:catalytic activity"/>
    <property type="evidence" value="ECO:0007669"/>
    <property type="project" value="InterPro"/>
</dbReference>
<dbReference type="InterPro" id="IPR036928">
    <property type="entry name" value="AS_sf"/>
</dbReference>
<dbReference type="InterPro" id="IPR023631">
    <property type="entry name" value="Amidase_dom"/>
</dbReference>
<dbReference type="OrthoDB" id="9811471at2"/>
<dbReference type="InterPro" id="IPR000120">
    <property type="entry name" value="Amidase"/>
</dbReference>
<dbReference type="PANTHER" id="PTHR11895:SF7">
    <property type="entry name" value="GLUTAMYL-TRNA(GLN) AMIDOTRANSFERASE SUBUNIT A, MITOCHONDRIAL"/>
    <property type="match status" value="1"/>
</dbReference>
<comment type="caution">
    <text evidence="4">The sequence shown here is derived from an EMBL/GenBank/DDBJ whole genome shotgun (WGS) entry which is preliminary data.</text>
</comment>
<dbReference type="PROSITE" id="PS00571">
    <property type="entry name" value="AMIDASES"/>
    <property type="match status" value="1"/>
</dbReference>
<dbReference type="RefSeq" id="WP_146863888.1">
    <property type="nucleotide sequence ID" value="NZ_BARK01000020.1"/>
</dbReference>
<dbReference type="Gene3D" id="3.90.1300.10">
    <property type="entry name" value="Amidase signature (AS) domain"/>
    <property type="match status" value="1"/>
</dbReference>
<reference evidence="4 5" key="1">
    <citation type="submission" date="2019-07" db="EMBL/GenBank/DDBJ databases">
        <title>Whole genome shotgun sequence of Gluconobacter kanchanaburiensis NBRC 103587.</title>
        <authorList>
            <person name="Hosoyama A."/>
            <person name="Uohara A."/>
            <person name="Ohji S."/>
            <person name="Ichikawa N."/>
        </authorList>
    </citation>
    <scope>NUCLEOTIDE SEQUENCE [LARGE SCALE GENOMIC DNA]</scope>
    <source>
        <strain evidence="4 5">NBRC 103587</strain>
    </source>
</reference>
<feature type="region of interest" description="Disordered" evidence="2">
    <location>
        <begin position="138"/>
        <end position="161"/>
    </location>
</feature>
<organism evidence="4 5">
    <name type="scientific">Gluconobacter kanchanaburiensis NBRC 103587</name>
    <dbReference type="NCBI Taxonomy" id="1307948"/>
    <lineage>
        <taxon>Bacteria</taxon>
        <taxon>Pseudomonadati</taxon>
        <taxon>Pseudomonadota</taxon>
        <taxon>Alphaproteobacteria</taxon>
        <taxon>Acetobacterales</taxon>
        <taxon>Acetobacteraceae</taxon>
        <taxon>Gluconobacter</taxon>
    </lineage>
</organism>
<dbReference type="PANTHER" id="PTHR11895">
    <property type="entry name" value="TRANSAMIDASE"/>
    <property type="match status" value="1"/>
</dbReference>
<dbReference type="SUPFAM" id="SSF75304">
    <property type="entry name" value="Amidase signature (AS) enzymes"/>
    <property type="match status" value="1"/>
</dbReference>
<evidence type="ECO:0000256" key="1">
    <source>
        <dbReference type="ARBA" id="ARBA00009199"/>
    </source>
</evidence>
<evidence type="ECO:0000256" key="2">
    <source>
        <dbReference type="SAM" id="MobiDB-lite"/>
    </source>
</evidence>
<dbReference type="InterPro" id="IPR020556">
    <property type="entry name" value="Amidase_CS"/>
</dbReference>
<dbReference type="AlphaFoldDB" id="A0A511BAG4"/>
<gene>
    <name evidence="4" type="ORF">GKA01_25860</name>
</gene>
<dbReference type="EMBL" id="BJVA01000024">
    <property type="protein sequence ID" value="GEK97389.1"/>
    <property type="molecule type" value="Genomic_DNA"/>
</dbReference>